<dbReference type="SUPFAM" id="SSF103247">
    <property type="entry name" value="TT1751-like"/>
    <property type="match status" value="1"/>
</dbReference>
<dbReference type="Gene3D" id="3.30.310.70">
    <property type="entry name" value="TT1751-like domain"/>
    <property type="match status" value="1"/>
</dbReference>
<name>A0A1H0E588_9GAMM</name>
<dbReference type="Pfam" id="PF03625">
    <property type="entry name" value="DUF302"/>
    <property type="match status" value="1"/>
</dbReference>
<dbReference type="PANTHER" id="PTHR38342">
    <property type="entry name" value="SLR5037 PROTEIN"/>
    <property type="match status" value="1"/>
</dbReference>
<accession>A0A1H0E588</accession>
<feature type="domain" description="DUF302" evidence="1">
    <location>
        <begin position="91"/>
        <end position="148"/>
    </location>
</feature>
<dbReference type="InterPro" id="IPR005180">
    <property type="entry name" value="DUF302"/>
</dbReference>
<dbReference type="EMBL" id="FNII01000008">
    <property type="protein sequence ID" value="SDN77468.1"/>
    <property type="molecule type" value="Genomic_DNA"/>
</dbReference>
<evidence type="ECO:0000313" key="3">
    <source>
        <dbReference type="Proteomes" id="UP000199677"/>
    </source>
</evidence>
<dbReference type="RefSeq" id="WP_211605117.1">
    <property type="nucleotide sequence ID" value="NZ_FNII01000008.1"/>
</dbReference>
<dbReference type="AlphaFoldDB" id="A0A1H0E588"/>
<evidence type="ECO:0000313" key="2">
    <source>
        <dbReference type="EMBL" id="SDN77468.1"/>
    </source>
</evidence>
<keyword evidence="3" id="KW-1185">Reference proteome</keyword>
<dbReference type="InterPro" id="IPR035923">
    <property type="entry name" value="TT1751-like_sf"/>
</dbReference>
<proteinExistence type="predicted"/>
<sequence length="184" mass="20320">MPTLPTRESGAWRRNQGLLAGARQRLSTLFMAFLLFSFSLTSNADTAVEWPQEGWNVVATDKTYADLVDDLRRAVEQADMLVVTEASPTDAAARRGETIPGNRVIGVFRNDFAVRIIRESVPAMIEAPLRFYVTENDSESATLSWKTPSAVFAPYGQGDDDELADIASELDELFTRIANNATDN</sequence>
<dbReference type="STRING" id="416873.SAMN04487951_10821"/>
<reference evidence="3" key="1">
    <citation type="submission" date="2016-10" db="EMBL/GenBank/DDBJ databases">
        <authorList>
            <person name="Varghese N."/>
            <person name="Submissions S."/>
        </authorList>
    </citation>
    <scope>NUCLEOTIDE SEQUENCE [LARGE SCALE GENOMIC DNA]</scope>
    <source>
        <strain evidence="3">CGMCC 1.6494</strain>
    </source>
</reference>
<organism evidence="2 3">
    <name type="scientific">Vreelandella arcis</name>
    <dbReference type="NCBI Taxonomy" id="416873"/>
    <lineage>
        <taxon>Bacteria</taxon>
        <taxon>Pseudomonadati</taxon>
        <taxon>Pseudomonadota</taxon>
        <taxon>Gammaproteobacteria</taxon>
        <taxon>Oceanospirillales</taxon>
        <taxon>Halomonadaceae</taxon>
        <taxon>Vreelandella</taxon>
    </lineage>
</organism>
<evidence type="ECO:0000259" key="1">
    <source>
        <dbReference type="Pfam" id="PF03625"/>
    </source>
</evidence>
<dbReference type="PANTHER" id="PTHR38342:SF2">
    <property type="entry name" value="INNER MEMBRANE OR EXPORTED"/>
    <property type="match status" value="1"/>
</dbReference>
<protein>
    <submittedName>
        <fullName evidence="2">Uncharacterized conserved protein, DUF302 family</fullName>
    </submittedName>
</protein>
<dbReference type="CDD" id="cd14797">
    <property type="entry name" value="DUF302"/>
    <property type="match status" value="1"/>
</dbReference>
<dbReference type="Proteomes" id="UP000199677">
    <property type="component" value="Unassembled WGS sequence"/>
</dbReference>
<gene>
    <name evidence="2" type="ORF">SAMN04487951_10821</name>
</gene>